<proteinExistence type="predicted"/>
<sequence>MGNYYPESLQSSLVREKSFLDLRKGTSPCLAGGIEISSCLIIEYIFPWADFQNELQPIIRKGRDITWRTKCDEGRKKKK</sequence>
<comment type="caution">
    <text evidence="1">The sequence shown here is derived from an EMBL/GenBank/DDBJ whole genome shotgun (WGS) entry which is preliminary data.</text>
</comment>
<protein>
    <submittedName>
        <fullName evidence="1">Uncharacterized protein</fullName>
    </submittedName>
</protein>
<reference evidence="1 2" key="1">
    <citation type="submission" date="2021-06" db="EMBL/GenBank/DDBJ databases">
        <title>Caerostris extrusa draft genome.</title>
        <authorList>
            <person name="Kono N."/>
            <person name="Arakawa K."/>
        </authorList>
    </citation>
    <scope>NUCLEOTIDE SEQUENCE [LARGE SCALE GENOMIC DNA]</scope>
</reference>
<dbReference type="Proteomes" id="UP001054945">
    <property type="component" value="Unassembled WGS sequence"/>
</dbReference>
<dbReference type="EMBL" id="BPLR01012374">
    <property type="protein sequence ID" value="GIY53555.1"/>
    <property type="molecule type" value="Genomic_DNA"/>
</dbReference>
<gene>
    <name evidence="1" type="ORF">CEXT_584661</name>
</gene>
<organism evidence="1 2">
    <name type="scientific">Caerostris extrusa</name>
    <name type="common">Bark spider</name>
    <name type="synonym">Caerostris bankana</name>
    <dbReference type="NCBI Taxonomy" id="172846"/>
    <lineage>
        <taxon>Eukaryota</taxon>
        <taxon>Metazoa</taxon>
        <taxon>Ecdysozoa</taxon>
        <taxon>Arthropoda</taxon>
        <taxon>Chelicerata</taxon>
        <taxon>Arachnida</taxon>
        <taxon>Araneae</taxon>
        <taxon>Araneomorphae</taxon>
        <taxon>Entelegynae</taxon>
        <taxon>Araneoidea</taxon>
        <taxon>Araneidae</taxon>
        <taxon>Caerostris</taxon>
    </lineage>
</organism>
<evidence type="ECO:0000313" key="1">
    <source>
        <dbReference type="EMBL" id="GIY53555.1"/>
    </source>
</evidence>
<evidence type="ECO:0000313" key="2">
    <source>
        <dbReference type="Proteomes" id="UP001054945"/>
    </source>
</evidence>
<dbReference type="AlphaFoldDB" id="A0AAV4U776"/>
<accession>A0AAV4U776</accession>
<keyword evidence="2" id="KW-1185">Reference proteome</keyword>
<name>A0AAV4U776_CAEEX</name>